<dbReference type="Proteomes" id="UP000053780">
    <property type="component" value="Unassembled WGS sequence"/>
</dbReference>
<protein>
    <submittedName>
        <fullName evidence="4">40s ribosomal protein s12</fullName>
    </submittedName>
</protein>
<dbReference type="Gene3D" id="3.30.1330.30">
    <property type="match status" value="1"/>
</dbReference>
<organism evidence="4 5">
    <name type="scientific">Vairimorpha apis BRL 01</name>
    <dbReference type="NCBI Taxonomy" id="1037528"/>
    <lineage>
        <taxon>Eukaryota</taxon>
        <taxon>Fungi</taxon>
        <taxon>Fungi incertae sedis</taxon>
        <taxon>Microsporidia</taxon>
        <taxon>Nosematidae</taxon>
        <taxon>Vairimorpha</taxon>
    </lineage>
</organism>
<sequence length="131" mass="14587">MSSEEYSPIIEQQYTLKDALIQACRAARISNNLVCGGRQSVKKILNNEAKIVLVAKDCEPRILTIAKSFSEKNKIPIISIEDRKELGQIVRFEKVSSSGKVKNSGCGIAVIRDFNEKTKATEYILNELVAQ</sequence>
<evidence type="ECO:0000259" key="3">
    <source>
        <dbReference type="Pfam" id="PF01248"/>
    </source>
</evidence>
<dbReference type="GO" id="GO:0005840">
    <property type="term" value="C:ribosome"/>
    <property type="evidence" value="ECO:0007669"/>
    <property type="project" value="UniProtKB-KW"/>
</dbReference>
<dbReference type="InterPro" id="IPR029064">
    <property type="entry name" value="Ribosomal_eL30-like_sf"/>
</dbReference>
<dbReference type="Pfam" id="PF01248">
    <property type="entry name" value="Ribosomal_L7Ae"/>
    <property type="match status" value="1"/>
</dbReference>
<dbReference type="PANTHER" id="PTHR11843">
    <property type="entry name" value="40S RIBOSOMAL PROTEIN S12"/>
    <property type="match status" value="1"/>
</dbReference>
<dbReference type="HOGENOM" id="CLU_146851_0_0_1"/>
<keyword evidence="5" id="KW-1185">Reference proteome</keyword>
<dbReference type="SUPFAM" id="SSF55315">
    <property type="entry name" value="L30e-like"/>
    <property type="match status" value="1"/>
</dbReference>
<gene>
    <name evidence="4" type="ORF">NAPIS_ORF02358</name>
</gene>
<proteinExistence type="predicted"/>
<evidence type="ECO:0000313" key="4">
    <source>
        <dbReference type="EMBL" id="EQB60074.1"/>
    </source>
</evidence>
<keyword evidence="1 4" id="KW-0689">Ribosomal protein</keyword>
<reference evidence="4 5" key="1">
    <citation type="journal article" date="2013" name="BMC Genomics">
        <title>Genome sequencing and comparative genomics of honey bee microsporidia, Nosema apis reveal novel insights into host-parasite interactions.</title>
        <authorList>
            <person name="Chen Yp."/>
            <person name="Pettis J.S."/>
            <person name="Zhao Y."/>
            <person name="Liu X."/>
            <person name="Tallon L.J."/>
            <person name="Sadzewicz L.D."/>
            <person name="Li R."/>
            <person name="Zheng H."/>
            <person name="Huang S."/>
            <person name="Zhang X."/>
            <person name="Hamilton M.C."/>
            <person name="Pernal S.F."/>
            <person name="Melathopoulos A.P."/>
            <person name="Yan X."/>
            <person name="Evans J.D."/>
        </authorList>
    </citation>
    <scope>NUCLEOTIDE SEQUENCE [LARGE SCALE GENOMIC DNA]</scope>
    <source>
        <strain evidence="4 5">BRL 01</strain>
    </source>
</reference>
<dbReference type="OrthoDB" id="10249311at2759"/>
<keyword evidence="2" id="KW-0687">Ribonucleoprotein</keyword>
<dbReference type="AlphaFoldDB" id="T0L6D4"/>
<name>T0L6D4_9MICR</name>
<evidence type="ECO:0000313" key="5">
    <source>
        <dbReference type="Proteomes" id="UP000053780"/>
    </source>
</evidence>
<evidence type="ECO:0000256" key="2">
    <source>
        <dbReference type="ARBA" id="ARBA00023274"/>
    </source>
</evidence>
<dbReference type="EMBL" id="KE647332">
    <property type="protein sequence ID" value="EQB60074.1"/>
    <property type="molecule type" value="Genomic_DNA"/>
</dbReference>
<dbReference type="VEuPathDB" id="MicrosporidiaDB:NAPIS_ORF02358"/>
<dbReference type="InterPro" id="IPR004038">
    <property type="entry name" value="Ribosomal_eL8/eL30/eS12/Gad45"/>
</dbReference>
<evidence type="ECO:0000256" key="1">
    <source>
        <dbReference type="ARBA" id="ARBA00022980"/>
    </source>
</evidence>
<feature type="domain" description="Ribosomal protein eL8/eL30/eS12/Gadd45" evidence="3">
    <location>
        <begin position="21"/>
        <end position="106"/>
    </location>
</feature>
<accession>T0L6D4</accession>
<dbReference type="GO" id="GO:1990904">
    <property type="term" value="C:ribonucleoprotein complex"/>
    <property type="evidence" value="ECO:0007669"/>
    <property type="project" value="UniProtKB-KW"/>
</dbReference>